<organism evidence="2 3">
    <name type="scientific">Streptomyces vulcanius</name>
    <dbReference type="NCBI Taxonomy" id="1441876"/>
    <lineage>
        <taxon>Bacteria</taxon>
        <taxon>Bacillati</taxon>
        <taxon>Actinomycetota</taxon>
        <taxon>Actinomycetes</taxon>
        <taxon>Kitasatosporales</taxon>
        <taxon>Streptomycetaceae</taxon>
        <taxon>Streptomyces</taxon>
    </lineage>
</organism>
<sequence>MDIAGVRGKVARAAAALLRPRAASGMHELAVELAAAIRARPHPPTGVRELGAALCEEMGARRGGRPVELRFERFPDAFEVTGLWVEFHDFDLVIVEERAEAVQQLVILGHELWHLHAGHRDQHTARAAAADALVRKPGWRDAVLTVAARDGSREREEAEADEFGHRLAAAFRPLLSGGRKTGSAGTAGVTPDPVQRVQRSLGYQGRGGGVPC</sequence>
<keyword evidence="3" id="KW-1185">Reference proteome</keyword>
<evidence type="ECO:0000313" key="3">
    <source>
        <dbReference type="Proteomes" id="UP001595839"/>
    </source>
</evidence>
<gene>
    <name evidence="2" type="ORF">ACFPIH_22885</name>
</gene>
<proteinExistence type="predicted"/>
<dbReference type="Proteomes" id="UP001595839">
    <property type="component" value="Unassembled WGS sequence"/>
</dbReference>
<evidence type="ECO:0000313" key="2">
    <source>
        <dbReference type="EMBL" id="MFC4502341.1"/>
    </source>
</evidence>
<evidence type="ECO:0000256" key="1">
    <source>
        <dbReference type="SAM" id="MobiDB-lite"/>
    </source>
</evidence>
<reference evidence="3" key="1">
    <citation type="journal article" date="2019" name="Int. J. Syst. Evol. Microbiol.">
        <title>The Global Catalogue of Microorganisms (GCM) 10K type strain sequencing project: providing services to taxonomists for standard genome sequencing and annotation.</title>
        <authorList>
            <consortium name="The Broad Institute Genomics Platform"/>
            <consortium name="The Broad Institute Genome Sequencing Center for Infectious Disease"/>
            <person name="Wu L."/>
            <person name="Ma J."/>
        </authorList>
    </citation>
    <scope>NUCLEOTIDE SEQUENCE [LARGE SCALE GENOMIC DNA]</scope>
    <source>
        <strain evidence="3">CGMCC 4.7177</strain>
    </source>
</reference>
<dbReference type="RefSeq" id="WP_381164033.1">
    <property type="nucleotide sequence ID" value="NZ_JBHSFK010000014.1"/>
</dbReference>
<protein>
    <submittedName>
        <fullName evidence="2">Toxin-antitoxin system, toxin component family protein</fullName>
    </submittedName>
</protein>
<feature type="region of interest" description="Disordered" evidence="1">
    <location>
        <begin position="179"/>
        <end position="212"/>
    </location>
</feature>
<accession>A0ABV9AV30</accession>
<dbReference type="EMBL" id="JBHSFK010000014">
    <property type="protein sequence ID" value="MFC4502341.1"/>
    <property type="molecule type" value="Genomic_DNA"/>
</dbReference>
<comment type="caution">
    <text evidence="2">The sequence shown here is derived from an EMBL/GenBank/DDBJ whole genome shotgun (WGS) entry which is preliminary data.</text>
</comment>
<name>A0ABV9AV30_9ACTN</name>